<protein>
    <submittedName>
        <fullName evidence="1">Uncharacterized protein</fullName>
    </submittedName>
</protein>
<dbReference type="RefSeq" id="WP_042480253.1">
    <property type="nucleotide sequence ID" value="NZ_CAXOJJ010000012.1"/>
</dbReference>
<dbReference type="GeneID" id="29367810"/>
<sequence>MITLETGLYLRVQELKDGPKPYPLQSGFNMQTAYRALGMFNPSETSDAFFILANDRDEIWFICNRHLRAVGVSPEPRDLRRALESMSPVTQNYHQHS</sequence>
<gene>
    <name evidence="1" type="ORF">DF183_16970</name>
</gene>
<dbReference type="Proteomes" id="UP000245216">
    <property type="component" value="Unassembled WGS sequence"/>
</dbReference>
<reference evidence="1 2" key="2">
    <citation type="submission" date="2018-05" db="EMBL/GenBank/DDBJ databases">
        <authorList>
            <person name="Lanie J.A."/>
            <person name="Ng W.-L."/>
            <person name="Kazmierczak K.M."/>
            <person name="Andrzejewski T.M."/>
            <person name="Davidsen T.M."/>
            <person name="Wayne K.J."/>
            <person name="Tettelin H."/>
            <person name="Glass J.I."/>
            <person name="Rusch D."/>
            <person name="Podicherti R."/>
            <person name="Tsui H.-C.T."/>
            <person name="Winkler M.E."/>
        </authorList>
    </citation>
    <scope>NUCLEOTIDE SEQUENCE [LARGE SCALE GENOMIC DNA]</scope>
    <source>
        <strain evidence="1 2">YBY</strain>
    </source>
</reference>
<dbReference type="AlphaFoldDB" id="A0A0M7DHB5"/>
<organism evidence="1 2">
    <name type="scientific">Alcaligenes faecalis</name>
    <dbReference type="NCBI Taxonomy" id="511"/>
    <lineage>
        <taxon>Bacteria</taxon>
        <taxon>Pseudomonadati</taxon>
        <taxon>Pseudomonadota</taxon>
        <taxon>Betaproteobacteria</taxon>
        <taxon>Burkholderiales</taxon>
        <taxon>Alcaligenaceae</taxon>
        <taxon>Alcaligenes</taxon>
    </lineage>
</organism>
<comment type="caution">
    <text evidence="1">The sequence shown here is derived from an EMBL/GenBank/DDBJ whole genome shotgun (WGS) entry which is preliminary data.</text>
</comment>
<accession>A0A0M7DHB5</accession>
<proteinExistence type="predicted"/>
<evidence type="ECO:0000313" key="2">
    <source>
        <dbReference type="Proteomes" id="UP000245216"/>
    </source>
</evidence>
<reference evidence="1 2" key="1">
    <citation type="submission" date="2018-05" db="EMBL/GenBank/DDBJ databases">
        <title>Genome Sequence of an Efficient Indole-Degrading Bacterium, Alcaligenes sp.YBY.</title>
        <authorList>
            <person name="Yang B."/>
        </authorList>
    </citation>
    <scope>NUCLEOTIDE SEQUENCE [LARGE SCALE GENOMIC DNA]</scope>
    <source>
        <strain evidence="1 2">YBY</strain>
    </source>
</reference>
<name>A0A0M7DHB5_ALCFA</name>
<dbReference type="EMBL" id="QEXO01000004">
    <property type="protein sequence ID" value="PWE13490.1"/>
    <property type="molecule type" value="Genomic_DNA"/>
</dbReference>
<accession>A0A0S2JV23</accession>
<evidence type="ECO:0000313" key="1">
    <source>
        <dbReference type="EMBL" id="PWE13490.1"/>
    </source>
</evidence>
<dbReference type="OrthoDB" id="8688621at2"/>
<dbReference type="KEGG" id="afa:UZ73_17765"/>